<keyword evidence="1" id="KW-0805">Transcription regulation</keyword>
<dbReference type="SUPFAM" id="SSF53822">
    <property type="entry name" value="Periplasmic binding protein-like I"/>
    <property type="match status" value="1"/>
</dbReference>
<dbReference type="AlphaFoldDB" id="D5SSQ6"/>
<gene>
    <name evidence="5" type="ordered locus">Plim_3035</name>
</gene>
<dbReference type="PANTHER" id="PTHR30146:SF24">
    <property type="entry name" value="XYLOSE OPERON REGULATORY PROTEIN"/>
    <property type="match status" value="1"/>
</dbReference>
<dbReference type="PROSITE" id="PS01124">
    <property type="entry name" value="HTH_ARAC_FAMILY_2"/>
    <property type="match status" value="1"/>
</dbReference>
<evidence type="ECO:0000259" key="4">
    <source>
        <dbReference type="PROSITE" id="PS01124"/>
    </source>
</evidence>
<dbReference type="InterPro" id="IPR018060">
    <property type="entry name" value="HTH_AraC"/>
</dbReference>
<dbReference type="Gene3D" id="1.10.10.60">
    <property type="entry name" value="Homeodomain-like"/>
    <property type="match status" value="1"/>
</dbReference>
<evidence type="ECO:0000313" key="5">
    <source>
        <dbReference type="EMBL" id="ADG68857.1"/>
    </source>
</evidence>
<keyword evidence="6" id="KW-1185">Reference proteome</keyword>
<dbReference type="InterPro" id="IPR046335">
    <property type="entry name" value="LacI/GalR-like_sensor"/>
</dbReference>
<dbReference type="Pfam" id="PF13377">
    <property type="entry name" value="Peripla_BP_3"/>
    <property type="match status" value="1"/>
</dbReference>
<dbReference type="CDD" id="cd01543">
    <property type="entry name" value="PBP1_XylR"/>
    <property type="match status" value="1"/>
</dbReference>
<evidence type="ECO:0000256" key="3">
    <source>
        <dbReference type="ARBA" id="ARBA00023163"/>
    </source>
</evidence>
<dbReference type="Pfam" id="PF22177">
    <property type="entry name" value="PBP1_XylR"/>
    <property type="match status" value="1"/>
</dbReference>
<dbReference type="Gene3D" id="3.40.50.2300">
    <property type="match status" value="2"/>
</dbReference>
<dbReference type="InterPro" id="IPR020449">
    <property type="entry name" value="Tscrpt_reg_AraC-type_HTH"/>
</dbReference>
<keyword evidence="2" id="KW-0238">DNA-binding</keyword>
<dbReference type="Pfam" id="PF12833">
    <property type="entry name" value="HTH_18"/>
    <property type="match status" value="1"/>
</dbReference>
<reference evidence="5 6" key="1">
    <citation type="journal article" date="2010" name="Stand. Genomic Sci.">
        <title>Complete genome sequence of Planctomyces limnophilus type strain (Mu 290).</title>
        <authorList>
            <person name="Labutti K."/>
            <person name="Sikorski J."/>
            <person name="Schneider S."/>
            <person name="Nolan M."/>
            <person name="Lucas S."/>
            <person name="Glavina Del Rio T."/>
            <person name="Tice H."/>
            <person name="Cheng J.F."/>
            <person name="Goodwin L."/>
            <person name="Pitluck S."/>
            <person name="Liolios K."/>
            <person name="Ivanova N."/>
            <person name="Mavromatis K."/>
            <person name="Mikhailova N."/>
            <person name="Pati A."/>
            <person name="Chen A."/>
            <person name="Palaniappan K."/>
            <person name="Land M."/>
            <person name="Hauser L."/>
            <person name="Chang Y.J."/>
            <person name="Jeffries C.D."/>
            <person name="Tindall B.J."/>
            <person name="Rohde M."/>
            <person name="Goker M."/>
            <person name="Woyke T."/>
            <person name="Bristow J."/>
            <person name="Eisen J.A."/>
            <person name="Markowitz V."/>
            <person name="Hugenholtz P."/>
            <person name="Kyrpides N.C."/>
            <person name="Klenk H.P."/>
            <person name="Lapidus A."/>
        </authorList>
    </citation>
    <scope>NUCLEOTIDE SEQUENCE [LARGE SCALE GENOMIC DNA]</scope>
    <source>
        <strain evidence="6">ATCC 43296 / DSM 3776 / IFAM 1008 / 290</strain>
    </source>
</reference>
<accession>D5SSQ6</accession>
<dbReference type="InterPro" id="IPR054031">
    <property type="entry name" value="XylR_PBP1"/>
</dbReference>
<dbReference type="HOGENOM" id="CLU_042405_1_0_0"/>
<name>D5SSQ6_PLAL2</name>
<feature type="domain" description="HTH araC/xylS-type" evidence="4">
    <location>
        <begin position="281"/>
        <end position="379"/>
    </location>
</feature>
<dbReference type="eggNOG" id="COG4977">
    <property type="taxonomic scope" value="Bacteria"/>
</dbReference>
<dbReference type="InterPro" id="IPR018062">
    <property type="entry name" value="HTH_AraC-typ_CS"/>
</dbReference>
<dbReference type="InterPro" id="IPR028082">
    <property type="entry name" value="Peripla_BP_I"/>
</dbReference>
<dbReference type="PROSITE" id="PS00041">
    <property type="entry name" value="HTH_ARAC_FAMILY_1"/>
    <property type="match status" value="1"/>
</dbReference>
<dbReference type="Proteomes" id="UP000002220">
    <property type="component" value="Chromosome"/>
</dbReference>
<proteinExistence type="predicted"/>
<organism evidence="5 6">
    <name type="scientific">Planctopirus limnophila (strain ATCC 43296 / DSM 3776 / IFAM 1008 / Mu 290)</name>
    <name type="common">Planctomyces limnophilus</name>
    <dbReference type="NCBI Taxonomy" id="521674"/>
    <lineage>
        <taxon>Bacteria</taxon>
        <taxon>Pseudomonadati</taxon>
        <taxon>Planctomycetota</taxon>
        <taxon>Planctomycetia</taxon>
        <taxon>Planctomycetales</taxon>
        <taxon>Planctomycetaceae</taxon>
        <taxon>Planctopirus</taxon>
    </lineage>
</organism>
<dbReference type="InterPro" id="IPR009057">
    <property type="entry name" value="Homeodomain-like_sf"/>
</dbReference>
<dbReference type="PANTHER" id="PTHR30146">
    <property type="entry name" value="LACI-RELATED TRANSCRIPTIONAL REPRESSOR"/>
    <property type="match status" value="1"/>
</dbReference>
<dbReference type="PRINTS" id="PR00032">
    <property type="entry name" value="HTHARAC"/>
</dbReference>
<dbReference type="SUPFAM" id="SSF46689">
    <property type="entry name" value="Homeodomain-like"/>
    <property type="match status" value="1"/>
</dbReference>
<sequence length="380" mass="42941">MPNYSRSVAVLIETGDSWGRNVVEAVARYAQKSRWALVISPRDEDGRLRLPHRWQGDGAVAMLRDVPMARSLQTAAIPVVDVDVLMRQETWVGRVVTDDRVRIAMAFEHFRSKNFTHFACFAPHVNRYPDQRSQLFQQVARKAGFYCCGFDKLERNELGWYADPQLVAQWIRSQPSPLAVFAPDPVPARQLAEICQWEGIHIPDEVAILSGDTDDLLCSIASPPISSVELDCARIGHEACALLHRMMNGRPAPKHPKLIPPLRVIARHSTEILAVADQEIGDVLRFIRSHACEGIRVPDILKVYPISRRTLEQKFQTILGRTPSEEIRRTRLEQARNLLVDSDLPISSVATKCGFSSSVEFSHAFRKYLGIKPSDLRPQR</sequence>
<protein>
    <submittedName>
        <fullName evidence="5">Helix-turn-helix-domain containing protein AraC type</fullName>
    </submittedName>
</protein>
<dbReference type="OrthoDB" id="9795616at2"/>
<evidence type="ECO:0000256" key="1">
    <source>
        <dbReference type="ARBA" id="ARBA00023015"/>
    </source>
</evidence>
<dbReference type="EMBL" id="CP001744">
    <property type="protein sequence ID" value="ADG68857.1"/>
    <property type="molecule type" value="Genomic_DNA"/>
</dbReference>
<keyword evidence="3" id="KW-0804">Transcription</keyword>
<evidence type="ECO:0000313" key="6">
    <source>
        <dbReference type="Proteomes" id="UP000002220"/>
    </source>
</evidence>
<dbReference type="KEGG" id="plm:Plim_3035"/>
<dbReference type="GO" id="GO:0003700">
    <property type="term" value="F:DNA-binding transcription factor activity"/>
    <property type="evidence" value="ECO:0007669"/>
    <property type="project" value="InterPro"/>
</dbReference>
<evidence type="ECO:0000256" key="2">
    <source>
        <dbReference type="ARBA" id="ARBA00023125"/>
    </source>
</evidence>
<dbReference type="RefSeq" id="WP_013111288.1">
    <property type="nucleotide sequence ID" value="NC_014148.1"/>
</dbReference>
<dbReference type="STRING" id="521674.Plim_3035"/>
<dbReference type="SMART" id="SM00342">
    <property type="entry name" value="HTH_ARAC"/>
    <property type="match status" value="1"/>
</dbReference>
<dbReference type="GO" id="GO:0000976">
    <property type="term" value="F:transcription cis-regulatory region binding"/>
    <property type="evidence" value="ECO:0007669"/>
    <property type="project" value="TreeGrafter"/>
</dbReference>